<proteinExistence type="predicted"/>
<gene>
    <name evidence="1" type="ORF">CCH79_00018227</name>
</gene>
<evidence type="ECO:0008006" key="3">
    <source>
        <dbReference type="Google" id="ProtNLM"/>
    </source>
</evidence>
<evidence type="ECO:0000313" key="2">
    <source>
        <dbReference type="Proteomes" id="UP000250572"/>
    </source>
</evidence>
<dbReference type="EMBL" id="NHOQ01001755">
    <property type="protein sequence ID" value="PWA22347.1"/>
    <property type="molecule type" value="Genomic_DNA"/>
</dbReference>
<dbReference type="InterPro" id="IPR015925">
    <property type="entry name" value="Ryanodine_IP3_receptor"/>
</dbReference>
<dbReference type="GO" id="GO:0034704">
    <property type="term" value="C:calcium channel complex"/>
    <property type="evidence" value="ECO:0007669"/>
    <property type="project" value="TreeGrafter"/>
</dbReference>
<dbReference type="GO" id="GO:0014808">
    <property type="term" value="P:release of sequestered calcium ion into cytosol by sarcoplasmic reticulum"/>
    <property type="evidence" value="ECO:0007669"/>
    <property type="project" value="TreeGrafter"/>
</dbReference>
<dbReference type="PANTHER" id="PTHR46399:SF10">
    <property type="entry name" value="RYANODINE RECEPTOR 1"/>
    <property type="match status" value="1"/>
</dbReference>
<dbReference type="AlphaFoldDB" id="A0A315VHK9"/>
<evidence type="ECO:0000313" key="1">
    <source>
        <dbReference type="EMBL" id="PWA22347.1"/>
    </source>
</evidence>
<reference evidence="1 2" key="1">
    <citation type="journal article" date="2018" name="G3 (Bethesda)">
        <title>A High-Quality Reference Genome for the Invasive Mosquitofish Gambusia affinis Using a Chicago Library.</title>
        <authorList>
            <person name="Hoffberg S.L."/>
            <person name="Troendle N.J."/>
            <person name="Glenn T.C."/>
            <person name="Mahmud O."/>
            <person name="Louha S."/>
            <person name="Chalopin D."/>
            <person name="Bennetzen J.L."/>
            <person name="Mauricio R."/>
        </authorList>
    </citation>
    <scope>NUCLEOTIDE SEQUENCE [LARGE SCALE GENOMIC DNA]</scope>
    <source>
        <strain evidence="1">NE01/NJP1002.9</strain>
        <tissue evidence="1">Muscle</tissue>
    </source>
</reference>
<dbReference type="Proteomes" id="UP000250572">
    <property type="component" value="Unassembled WGS sequence"/>
</dbReference>
<dbReference type="GO" id="GO:0005790">
    <property type="term" value="C:smooth endoplasmic reticulum"/>
    <property type="evidence" value="ECO:0007669"/>
    <property type="project" value="TreeGrafter"/>
</dbReference>
<sequence length="362" mass="41929">MGTFQSCRFPVVRSLACRSFQSGGSEQERSKKKKRGDRYSVQTSLIVAALKKMLPIGLNMCSPADQELINLAKIRYSLKDTDEEVREFLQNNLHLQGKVEDPAMRWQMALYKEMSGKAEDAEDPEKVVKRVQEVSAVLYHIEVVSVAAIRTATEHPYKSKKMVWHKLLSKQRRRAVVACFRMTPLYNIPTHRGVNMFLNAYKRNWLETEGYSFEDKMIDDLSVSNFSKLMKIILFIRTTVVSQNQKALEEEEEEEEETETKPDPLHQLILHFSRTALTEKLKLEVDRLYMSYADIMAKSCHIGEEDEGGEQEGEEPSFEVRQTEMEKEMEKQRLLYQQSRLHNRGAAEMVLQMISACKGQRC</sequence>
<organism evidence="1 2">
    <name type="scientific">Gambusia affinis</name>
    <name type="common">Western mosquitofish</name>
    <name type="synonym">Heterandria affinis</name>
    <dbReference type="NCBI Taxonomy" id="33528"/>
    <lineage>
        <taxon>Eukaryota</taxon>
        <taxon>Metazoa</taxon>
        <taxon>Chordata</taxon>
        <taxon>Craniata</taxon>
        <taxon>Vertebrata</taxon>
        <taxon>Euteleostomi</taxon>
        <taxon>Actinopterygii</taxon>
        <taxon>Neopterygii</taxon>
        <taxon>Teleostei</taxon>
        <taxon>Neoteleostei</taxon>
        <taxon>Acanthomorphata</taxon>
        <taxon>Ovalentaria</taxon>
        <taxon>Atherinomorphae</taxon>
        <taxon>Cyprinodontiformes</taxon>
        <taxon>Poeciliidae</taxon>
        <taxon>Poeciliinae</taxon>
        <taxon>Gambusia</taxon>
    </lineage>
</organism>
<dbReference type="GO" id="GO:0042383">
    <property type="term" value="C:sarcolemma"/>
    <property type="evidence" value="ECO:0007669"/>
    <property type="project" value="TreeGrafter"/>
</dbReference>
<dbReference type="GO" id="GO:0005219">
    <property type="term" value="F:ryanodine-sensitive calcium-release channel activity"/>
    <property type="evidence" value="ECO:0007669"/>
    <property type="project" value="TreeGrafter"/>
</dbReference>
<dbReference type="PANTHER" id="PTHR46399">
    <property type="entry name" value="B30.2/SPRY DOMAIN-CONTAINING PROTEIN"/>
    <property type="match status" value="1"/>
</dbReference>
<dbReference type="GO" id="GO:0033017">
    <property type="term" value="C:sarcoplasmic reticulum membrane"/>
    <property type="evidence" value="ECO:0007669"/>
    <property type="project" value="TreeGrafter"/>
</dbReference>
<name>A0A315VHK9_GAMAF</name>
<accession>A0A315VHK9</accession>
<keyword evidence="2" id="KW-1185">Reference proteome</keyword>
<dbReference type="GO" id="GO:0030018">
    <property type="term" value="C:Z disc"/>
    <property type="evidence" value="ECO:0007669"/>
    <property type="project" value="TreeGrafter"/>
</dbReference>
<comment type="caution">
    <text evidence="1">The sequence shown here is derived from an EMBL/GenBank/DDBJ whole genome shotgun (WGS) entry which is preliminary data.</text>
</comment>
<protein>
    <recommendedName>
        <fullName evidence="3">Ryanodine receptor Ryr domain-containing protein</fullName>
    </recommendedName>
</protein>
<dbReference type="GO" id="GO:0006941">
    <property type="term" value="P:striated muscle contraction"/>
    <property type="evidence" value="ECO:0007669"/>
    <property type="project" value="TreeGrafter"/>
</dbReference>